<proteinExistence type="predicted"/>
<feature type="transmembrane region" description="Helical" evidence="5">
    <location>
        <begin position="42"/>
        <end position="62"/>
    </location>
</feature>
<evidence type="ECO:0000313" key="6">
    <source>
        <dbReference type="EMBL" id="PNP96381.1"/>
    </source>
</evidence>
<comment type="caution">
    <text evidence="6">The sequence shown here is derived from an EMBL/GenBank/DDBJ whole genome shotgun (WGS) entry which is preliminary data.</text>
</comment>
<evidence type="ECO:0000256" key="4">
    <source>
        <dbReference type="ARBA" id="ARBA00023136"/>
    </source>
</evidence>
<keyword evidence="2 5" id="KW-0812">Transmembrane</keyword>
<evidence type="ECO:0000256" key="5">
    <source>
        <dbReference type="SAM" id="Phobius"/>
    </source>
</evidence>
<dbReference type="Proteomes" id="UP000236634">
    <property type="component" value="Unassembled WGS sequence"/>
</dbReference>
<evidence type="ECO:0000256" key="1">
    <source>
        <dbReference type="ARBA" id="ARBA00004141"/>
    </source>
</evidence>
<keyword evidence="3 5" id="KW-1133">Transmembrane helix</keyword>
<comment type="subcellular location">
    <subcellularLocation>
        <location evidence="1">Membrane</location>
        <topology evidence="1">Multi-pass membrane protein</topology>
    </subcellularLocation>
</comment>
<evidence type="ECO:0000256" key="3">
    <source>
        <dbReference type="ARBA" id="ARBA00022989"/>
    </source>
</evidence>
<dbReference type="Pfam" id="PF05105">
    <property type="entry name" value="Phage_holin_4_1"/>
    <property type="match status" value="1"/>
</dbReference>
<name>A0A2K0XPD4_9BACT</name>
<evidence type="ECO:0000313" key="7">
    <source>
        <dbReference type="Proteomes" id="UP000236634"/>
    </source>
</evidence>
<dbReference type="GO" id="GO:0016020">
    <property type="term" value="C:membrane"/>
    <property type="evidence" value="ECO:0007669"/>
    <property type="project" value="UniProtKB-SubCell"/>
</dbReference>
<keyword evidence="4 5" id="KW-0472">Membrane</keyword>
<dbReference type="AlphaFoldDB" id="A0A2K0XPD4"/>
<dbReference type="InterPro" id="IPR006480">
    <property type="entry name" value="Phage_holin_4_1"/>
</dbReference>
<organism evidence="6 7">
    <name type="scientific">Hoylesella timonensis</name>
    <dbReference type="NCBI Taxonomy" id="386414"/>
    <lineage>
        <taxon>Bacteria</taxon>
        <taxon>Pseudomonadati</taxon>
        <taxon>Bacteroidota</taxon>
        <taxon>Bacteroidia</taxon>
        <taxon>Bacteroidales</taxon>
        <taxon>Prevotellaceae</taxon>
        <taxon>Hoylesella</taxon>
    </lineage>
</organism>
<evidence type="ECO:0000256" key="2">
    <source>
        <dbReference type="ARBA" id="ARBA00022692"/>
    </source>
</evidence>
<evidence type="ECO:0008006" key="8">
    <source>
        <dbReference type="Google" id="ProtNLM"/>
    </source>
</evidence>
<gene>
    <name evidence="6" type="ORF">BFS16_00405</name>
</gene>
<reference evidence="6 7" key="1">
    <citation type="submission" date="2017-03" db="EMBL/GenBank/DDBJ databases">
        <authorList>
            <person name="Afonso C.L."/>
            <person name="Miller P.J."/>
            <person name="Scott M.A."/>
            <person name="Spackman E."/>
            <person name="Goraichik I."/>
            <person name="Dimitrov K.M."/>
            <person name="Suarez D.L."/>
            <person name="Swayne D.E."/>
        </authorList>
    </citation>
    <scope>NUCLEOTIDE SEQUENCE [LARGE SCALE GENOMIC DNA]</scope>
    <source>
        <strain evidence="6 7">DNF00076</strain>
    </source>
</reference>
<feature type="transmembrane region" description="Helical" evidence="5">
    <location>
        <begin position="132"/>
        <end position="151"/>
    </location>
</feature>
<feature type="transmembrane region" description="Helical" evidence="5">
    <location>
        <begin position="99"/>
        <end position="120"/>
    </location>
</feature>
<feature type="transmembrane region" description="Helical" evidence="5">
    <location>
        <begin position="68"/>
        <end position="87"/>
    </location>
</feature>
<sequence length="204" mass="23180">MYFCRKPRTMSSLLNSIRRFLSTYGWVSNKEFMLSLFPSAKYGMIGGSVSLSAISALFVHYLGISPALIPAIAIIIVTEIWTGIRASAKQGKAFESFKFSRCVIKIAIWFALFHCAQSFRNEFESPSTFVEQLGFLFFDVLKLLFMILFVIENTTSIMENEAVLDGKDKSAYIEYVKELFKTFFGAVKGIFGRKKRNNDDESDI</sequence>
<dbReference type="EMBL" id="NBAX01000001">
    <property type="protein sequence ID" value="PNP96381.1"/>
    <property type="molecule type" value="Genomic_DNA"/>
</dbReference>
<protein>
    <recommendedName>
        <fullName evidence="8">Holin</fullName>
    </recommendedName>
</protein>
<accession>A0A2K0XPD4</accession>